<evidence type="ECO:0000313" key="3">
    <source>
        <dbReference type="Proteomes" id="UP000256650"/>
    </source>
</evidence>
<organism evidence="2 3">
    <name type="scientific">Helicobacter ganmani</name>
    <dbReference type="NCBI Taxonomy" id="60246"/>
    <lineage>
        <taxon>Bacteria</taxon>
        <taxon>Pseudomonadati</taxon>
        <taxon>Campylobacterota</taxon>
        <taxon>Epsilonproteobacteria</taxon>
        <taxon>Campylobacterales</taxon>
        <taxon>Helicobacteraceae</taxon>
        <taxon>Helicobacter</taxon>
    </lineage>
</organism>
<feature type="transmembrane region" description="Helical" evidence="1">
    <location>
        <begin position="20"/>
        <end position="45"/>
    </location>
</feature>
<reference evidence="2 3" key="1">
    <citation type="submission" date="2018-04" db="EMBL/GenBank/DDBJ databases">
        <title>Novel Campyloabacter and Helicobacter Species and Strains.</title>
        <authorList>
            <person name="Mannion A.J."/>
            <person name="Shen Z."/>
            <person name="Fox J.G."/>
        </authorList>
    </citation>
    <scope>NUCLEOTIDE SEQUENCE [LARGE SCALE GENOMIC DNA]</scope>
    <source>
        <strain evidence="2 3">MIT 99-5101</strain>
    </source>
</reference>
<dbReference type="AlphaFoldDB" id="A0A3D8IAW6"/>
<evidence type="ECO:0000256" key="1">
    <source>
        <dbReference type="SAM" id="Phobius"/>
    </source>
</evidence>
<dbReference type="EMBL" id="NXLS01000010">
    <property type="protein sequence ID" value="RDU61904.1"/>
    <property type="molecule type" value="Genomic_DNA"/>
</dbReference>
<dbReference type="Proteomes" id="UP000256650">
    <property type="component" value="Unassembled WGS sequence"/>
</dbReference>
<comment type="caution">
    <text evidence="2">The sequence shown here is derived from an EMBL/GenBank/DDBJ whole genome shotgun (WGS) entry which is preliminary data.</text>
</comment>
<keyword evidence="3" id="KW-1185">Reference proteome</keyword>
<name>A0A3D8IAW6_9HELI</name>
<sequence length="687" mass="77198">MITLEAMKKQKYPLTKKIILAFAGILIMFFGFTAFIFSSFGNVYVGNLLLLKLESYTHFKWQARHFKITPSHFSLEAVAHNGQLELFLESDYSLFLRNLKGKFLLNSHGFSTKIADKTLQFAENTWVEGEFSGEFAHYILQAQSNLLDSQSDLNAYGSYLDFKSLKLHTKNASLATLFVLFDEAPYGDGILNFDLKLEQAQEDLQDTSYSLWQTLLNTKSEANLYNGIFNVSLEGGELAAEEFLSHFNLTIPPTYFMGELQGEIHHNTFQHHLKIYSSVGDFALKGASNLRTLATDTEFHCGFQNLSPLSPFFGIPLNGALETKGIAKGDMKNMLISGTMRLENSPLDFRLNLQNLQANTLKLTSQNLEASALFTLFNQPSFLRGTLNLDLDLRDFASGISGVVLMQSQDLFINSPLIEMRTHIGFPAMTFQLDSKIELAQGQGILNYALHSNLADFQGQGGKISLQPFAFEIPQEITLTKLQNFSYRNKSLFKGILNAQGLATNESLNLKGEIKEDSNAKSSSLHALSLSVSKTASNLYLNQLSSAQIYTIFPKIPHYFEGVANLNVKEYFVENICHFNFDITNVRFRNTALLRSLNQAIGQNLSQVDFNGFLYHQLTMDNQLHSTISLQSKADSKKSKVQNIQIQSSKIVTNLNNSTLEGNLLLKHSKSTEEHRLFGNIHQPKIY</sequence>
<gene>
    <name evidence="2" type="ORF">CQA43_08335</name>
</gene>
<evidence type="ECO:0008006" key="4">
    <source>
        <dbReference type="Google" id="ProtNLM"/>
    </source>
</evidence>
<accession>A0A3D8IAW6</accession>
<protein>
    <recommendedName>
        <fullName evidence="4">AsmA-like C-terminal domain-containing protein</fullName>
    </recommendedName>
</protein>
<keyword evidence="1" id="KW-1133">Transmembrane helix</keyword>
<proteinExistence type="predicted"/>
<keyword evidence="1" id="KW-0812">Transmembrane</keyword>
<evidence type="ECO:0000313" key="2">
    <source>
        <dbReference type="EMBL" id="RDU61904.1"/>
    </source>
</evidence>
<keyword evidence="1" id="KW-0472">Membrane</keyword>